<evidence type="ECO:0000256" key="3">
    <source>
        <dbReference type="ARBA" id="ARBA00022723"/>
    </source>
</evidence>
<dbReference type="PANTHER" id="PTHR24289">
    <property type="entry name" value="STEROID 17-ALPHA-HYDROXYLASE/17,20 LYASE"/>
    <property type="match status" value="1"/>
</dbReference>
<keyword evidence="10" id="KW-1185">Reference proteome</keyword>
<comment type="similarity">
    <text evidence="1 8">Belongs to the cytochrome P450 family.</text>
</comment>
<dbReference type="AlphaFoldDB" id="A0A4W3J707"/>
<feature type="binding site" description="axial binding residue" evidence="7">
    <location>
        <position position="98"/>
    </location>
    <ligand>
        <name>heme</name>
        <dbReference type="ChEBI" id="CHEBI:30413"/>
    </ligand>
    <ligandPart>
        <name>Fe</name>
        <dbReference type="ChEBI" id="CHEBI:18248"/>
    </ligandPart>
</feature>
<evidence type="ECO:0000256" key="1">
    <source>
        <dbReference type="ARBA" id="ARBA00010617"/>
    </source>
</evidence>
<dbReference type="InterPro" id="IPR002401">
    <property type="entry name" value="Cyt_P450_E_grp-I"/>
</dbReference>
<dbReference type="PRINTS" id="PR00385">
    <property type="entry name" value="P450"/>
</dbReference>
<dbReference type="SUPFAM" id="SSF48264">
    <property type="entry name" value="Cytochrome P450"/>
    <property type="match status" value="1"/>
</dbReference>
<dbReference type="GO" id="GO:0005506">
    <property type="term" value="F:iron ion binding"/>
    <property type="evidence" value="ECO:0007669"/>
    <property type="project" value="InterPro"/>
</dbReference>
<dbReference type="InterPro" id="IPR001128">
    <property type="entry name" value="Cyt_P450"/>
</dbReference>
<accession>A0A4W3J707</accession>
<name>A0A4W3J707_CALMI</name>
<dbReference type="OMA" id="QIASYTI"/>
<reference evidence="9" key="5">
    <citation type="submission" date="2025-09" db="UniProtKB">
        <authorList>
            <consortium name="Ensembl"/>
        </authorList>
    </citation>
    <scope>IDENTIFICATION</scope>
</reference>
<keyword evidence="5 7" id="KW-0408">Iron</keyword>
<organism evidence="9 10">
    <name type="scientific">Callorhinchus milii</name>
    <name type="common">Ghost shark</name>
    <dbReference type="NCBI Taxonomy" id="7868"/>
    <lineage>
        <taxon>Eukaryota</taxon>
        <taxon>Metazoa</taxon>
        <taxon>Chordata</taxon>
        <taxon>Craniata</taxon>
        <taxon>Vertebrata</taxon>
        <taxon>Chondrichthyes</taxon>
        <taxon>Holocephali</taxon>
        <taxon>Chimaeriformes</taxon>
        <taxon>Callorhinchidae</taxon>
        <taxon>Callorhinchus</taxon>
    </lineage>
</organism>
<dbReference type="InParanoid" id="A0A4W3J707"/>
<dbReference type="InterPro" id="IPR017972">
    <property type="entry name" value="Cyt_P450_CS"/>
</dbReference>
<evidence type="ECO:0000256" key="5">
    <source>
        <dbReference type="ARBA" id="ARBA00023004"/>
    </source>
</evidence>
<dbReference type="Ensembl" id="ENSCMIT00000038459.1">
    <property type="protein sequence ID" value="ENSCMIP00000037912.1"/>
    <property type="gene ID" value="ENSCMIG00000015945.1"/>
</dbReference>
<evidence type="ECO:0000256" key="6">
    <source>
        <dbReference type="ARBA" id="ARBA00023033"/>
    </source>
</evidence>
<evidence type="ECO:0000256" key="4">
    <source>
        <dbReference type="ARBA" id="ARBA00023002"/>
    </source>
</evidence>
<evidence type="ECO:0000256" key="2">
    <source>
        <dbReference type="ARBA" id="ARBA00022617"/>
    </source>
</evidence>
<evidence type="ECO:0000313" key="10">
    <source>
        <dbReference type="Proteomes" id="UP000314986"/>
    </source>
</evidence>
<dbReference type="PANTHER" id="PTHR24289:SF15">
    <property type="entry name" value="CYTOCHROME P450 FAMILY 1 SUBFAMILY B MEMBER 1"/>
    <property type="match status" value="1"/>
</dbReference>
<reference evidence="10" key="2">
    <citation type="journal article" date="2007" name="PLoS Biol.">
        <title>Survey sequencing and comparative analysis of the elephant shark (Callorhinchus milii) genome.</title>
        <authorList>
            <person name="Venkatesh B."/>
            <person name="Kirkness E.F."/>
            <person name="Loh Y.H."/>
            <person name="Halpern A.L."/>
            <person name="Lee A.P."/>
            <person name="Johnson J."/>
            <person name="Dandona N."/>
            <person name="Viswanathan L.D."/>
            <person name="Tay A."/>
            <person name="Venter J.C."/>
            <person name="Strausberg R.L."/>
            <person name="Brenner S."/>
        </authorList>
    </citation>
    <scope>NUCLEOTIDE SEQUENCE [LARGE SCALE GENOMIC DNA]</scope>
</reference>
<evidence type="ECO:0000256" key="8">
    <source>
        <dbReference type="RuleBase" id="RU000461"/>
    </source>
</evidence>
<keyword evidence="3 7" id="KW-0479">Metal-binding</keyword>
<dbReference type="GO" id="GO:0042446">
    <property type="term" value="P:hormone biosynthetic process"/>
    <property type="evidence" value="ECO:0007669"/>
    <property type="project" value="TreeGrafter"/>
</dbReference>
<dbReference type="GO" id="GO:0004508">
    <property type="term" value="F:steroid 17-alpha-monooxygenase activity"/>
    <property type="evidence" value="ECO:0007669"/>
    <property type="project" value="TreeGrafter"/>
</dbReference>
<reference evidence="9" key="4">
    <citation type="submission" date="2025-08" db="UniProtKB">
        <authorList>
            <consortium name="Ensembl"/>
        </authorList>
    </citation>
    <scope>IDENTIFICATION</scope>
</reference>
<keyword evidence="6 8" id="KW-0503">Monooxygenase</keyword>
<comment type="cofactor">
    <cofactor evidence="7">
        <name>heme</name>
        <dbReference type="ChEBI" id="CHEBI:30413"/>
    </cofactor>
</comment>
<sequence length="161" mass="17832">MGAGQDTTSTAFIHEVCRFTSFVPLTIPHATTSRVTLHGYDLPEDTVVFVNQWSVNHDGAKWKEPETFEPGRFLDPDGSVNRALADSVMIFSAGKRRCLGDQLAKTQMFLFTAILIHQCAFEANPGDVLSLDCLYGLSLKPLPFKLRVRLRDTYRGVGSPA</sequence>
<dbReference type="Proteomes" id="UP000314986">
    <property type="component" value="Unassembled WGS sequence"/>
</dbReference>
<keyword evidence="2 7" id="KW-0349">Heme</keyword>
<protein>
    <submittedName>
        <fullName evidence="9">Uncharacterized protein</fullName>
    </submittedName>
</protein>
<dbReference type="GeneTree" id="ENSGT00950000183037"/>
<dbReference type="GO" id="GO:0042448">
    <property type="term" value="P:progesterone metabolic process"/>
    <property type="evidence" value="ECO:0007669"/>
    <property type="project" value="TreeGrafter"/>
</dbReference>
<evidence type="ECO:0000256" key="7">
    <source>
        <dbReference type="PIRSR" id="PIRSR602401-1"/>
    </source>
</evidence>
<dbReference type="PRINTS" id="PR00463">
    <property type="entry name" value="EP450I"/>
</dbReference>
<dbReference type="PROSITE" id="PS00086">
    <property type="entry name" value="CYTOCHROME_P450"/>
    <property type="match status" value="1"/>
</dbReference>
<dbReference type="InterPro" id="IPR036396">
    <property type="entry name" value="Cyt_P450_sf"/>
</dbReference>
<keyword evidence="4 8" id="KW-0560">Oxidoreductase</keyword>
<dbReference type="Gene3D" id="1.10.630.10">
    <property type="entry name" value="Cytochrome P450"/>
    <property type="match status" value="1"/>
</dbReference>
<dbReference type="STRING" id="7868.ENSCMIP00000037912"/>
<proteinExistence type="inferred from homology"/>
<dbReference type="GO" id="GO:0020037">
    <property type="term" value="F:heme binding"/>
    <property type="evidence" value="ECO:0007669"/>
    <property type="project" value="InterPro"/>
</dbReference>
<reference evidence="10" key="1">
    <citation type="journal article" date="2006" name="Science">
        <title>Ancient noncoding elements conserved in the human genome.</title>
        <authorList>
            <person name="Venkatesh B."/>
            <person name="Kirkness E.F."/>
            <person name="Loh Y.H."/>
            <person name="Halpern A.L."/>
            <person name="Lee A.P."/>
            <person name="Johnson J."/>
            <person name="Dandona N."/>
            <person name="Viswanathan L.D."/>
            <person name="Tay A."/>
            <person name="Venter J.C."/>
            <person name="Strausberg R.L."/>
            <person name="Brenner S."/>
        </authorList>
    </citation>
    <scope>NUCLEOTIDE SEQUENCE [LARGE SCALE GENOMIC DNA]</scope>
</reference>
<reference evidence="10" key="3">
    <citation type="journal article" date="2014" name="Nature">
        <title>Elephant shark genome provides unique insights into gnathostome evolution.</title>
        <authorList>
            <consortium name="International Elephant Shark Genome Sequencing Consortium"/>
            <person name="Venkatesh B."/>
            <person name="Lee A.P."/>
            <person name="Ravi V."/>
            <person name="Maurya A.K."/>
            <person name="Lian M.M."/>
            <person name="Swann J.B."/>
            <person name="Ohta Y."/>
            <person name="Flajnik M.F."/>
            <person name="Sutoh Y."/>
            <person name="Kasahara M."/>
            <person name="Hoon S."/>
            <person name="Gangu V."/>
            <person name="Roy S.W."/>
            <person name="Irimia M."/>
            <person name="Korzh V."/>
            <person name="Kondrychyn I."/>
            <person name="Lim Z.W."/>
            <person name="Tay B.H."/>
            <person name="Tohari S."/>
            <person name="Kong K.W."/>
            <person name="Ho S."/>
            <person name="Lorente-Galdos B."/>
            <person name="Quilez J."/>
            <person name="Marques-Bonet T."/>
            <person name="Raney B.J."/>
            <person name="Ingham P.W."/>
            <person name="Tay A."/>
            <person name="Hillier L.W."/>
            <person name="Minx P."/>
            <person name="Boehm T."/>
            <person name="Wilson R.K."/>
            <person name="Brenner S."/>
            <person name="Warren W.C."/>
        </authorList>
    </citation>
    <scope>NUCLEOTIDE SEQUENCE [LARGE SCALE GENOMIC DNA]</scope>
</reference>
<evidence type="ECO:0000313" key="9">
    <source>
        <dbReference type="Ensembl" id="ENSCMIP00000037912.1"/>
    </source>
</evidence>
<dbReference type="Pfam" id="PF00067">
    <property type="entry name" value="p450"/>
    <property type="match status" value="1"/>
</dbReference>